<gene>
    <name evidence="13" type="ORF">HUO14_04620</name>
</gene>
<evidence type="ECO:0000256" key="8">
    <source>
        <dbReference type="RuleBase" id="RU003793"/>
    </source>
</evidence>
<reference evidence="13 14" key="1">
    <citation type="submission" date="2020-06" db="EMBL/GenBank/DDBJ databases">
        <authorList>
            <person name="Kim S.-J."/>
            <person name="Park S.-J."/>
        </authorList>
    </citation>
    <scope>NUCLEOTIDE SEQUENCE [LARGE SCALE GENOMIC DNA]</scope>
    <source>
        <strain evidence="13 14">SW-151</strain>
    </source>
</reference>
<evidence type="ECO:0000256" key="4">
    <source>
        <dbReference type="ARBA" id="ARBA00022519"/>
    </source>
</evidence>
<dbReference type="InterPro" id="IPR014032">
    <property type="entry name" value="Peptidase_A24A_bac"/>
</dbReference>
<keyword evidence="9" id="KW-0489">Methyltransferase</keyword>
<dbReference type="InterPro" id="IPR050882">
    <property type="entry name" value="Prepilin_peptidase/N-MTase"/>
</dbReference>
<sequence>MGLIIGSFLATLIVRWPEGRSVIAGRSSCDDCGHRLHAWELIPVVSFILQSGKCRICGAPIAPDHIATELAAGMIGGLALFAAPGAEGIAGALFGWLLLALAALDVKHHWLPDRLTAILAVSGLAAGFLSMSPPIYDRLIGGVVGFVSLTVVASAYKMIRGREGLGGGDPKMLAAIGCWLGWAALPLVILGAGLTGLLVALSWKIRGKNVAADSLLPLGSLMAIAAFPLWLYQTAANGVLY</sequence>
<evidence type="ECO:0000259" key="11">
    <source>
        <dbReference type="Pfam" id="PF01478"/>
    </source>
</evidence>
<evidence type="ECO:0000259" key="12">
    <source>
        <dbReference type="Pfam" id="PF06750"/>
    </source>
</evidence>
<comment type="function">
    <text evidence="9">Plays an essential role in type IV pili and type II pseudopili formation by proteolytically removing the leader sequence from substrate proteins and subsequently monomethylating the alpha-amino group of the newly exposed N-terminal phenylalanine.</text>
</comment>
<organism evidence="13 14">
    <name type="scientific">Parasphingorhabdus flavimaris</name>
    <dbReference type="NCBI Taxonomy" id="266812"/>
    <lineage>
        <taxon>Bacteria</taxon>
        <taxon>Pseudomonadati</taxon>
        <taxon>Pseudomonadota</taxon>
        <taxon>Alphaproteobacteria</taxon>
        <taxon>Sphingomonadales</taxon>
        <taxon>Sphingomonadaceae</taxon>
        <taxon>Parasphingorhabdus</taxon>
    </lineage>
</organism>
<keyword evidence="9" id="KW-0808">Transferase</keyword>
<accession>A0ABX2N0F9</accession>
<protein>
    <recommendedName>
        <fullName evidence="9">Prepilin leader peptidase/N-methyltransferase</fullName>
        <ecNumber evidence="9">2.1.1.-</ecNumber>
        <ecNumber evidence="9">3.4.23.43</ecNumber>
    </recommendedName>
</protein>
<dbReference type="Proteomes" id="UP000652427">
    <property type="component" value="Unassembled WGS sequence"/>
</dbReference>
<evidence type="ECO:0000256" key="3">
    <source>
        <dbReference type="ARBA" id="ARBA00022475"/>
    </source>
</evidence>
<keyword evidence="6 10" id="KW-1133">Transmembrane helix</keyword>
<evidence type="ECO:0000313" key="14">
    <source>
        <dbReference type="Proteomes" id="UP000652427"/>
    </source>
</evidence>
<dbReference type="PANTHER" id="PTHR30487">
    <property type="entry name" value="TYPE 4 PREPILIN-LIKE PROTEINS LEADER PEPTIDE-PROCESSING ENZYME"/>
    <property type="match status" value="1"/>
</dbReference>
<feature type="transmembrane region" description="Helical" evidence="10">
    <location>
        <begin position="179"/>
        <end position="203"/>
    </location>
</feature>
<keyword evidence="9" id="KW-0511">Multifunctional enzyme</keyword>
<dbReference type="InterPro" id="IPR000045">
    <property type="entry name" value="Prepilin_IV_endopep_pep"/>
</dbReference>
<evidence type="ECO:0000256" key="10">
    <source>
        <dbReference type="SAM" id="Phobius"/>
    </source>
</evidence>
<feature type="domain" description="Prepilin type IV endopeptidase peptidase" evidence="11">
    <location>
        <begin position="93"/>
        <end position="201"/>
    </location>
</feature>
<keyword evidence="14" id="KW-1185">Reference proteome</keyword>
<dbReference type="Gene3D" id="1.20.120.1220">
    <property type="match status" value="1"/>
</dbReference>
<evidence type="ECO:0000256" key="7">
    <source>
        <dbReference type="ARBA" id="ARBA00023136"/>
    </source>
</evidence>
<dbReference type="PANTHER" id="PTHR30487:SF0">
    <property type="entry name" value="PREPILIN LEADER PEPTIDASE_N-METHYLTRANSFERASE-RELATED"/>
    <property type="match status" value="1"/>
</dbReference>
<dbReference type="EC" id="2.1.1.-" evidence="9"/>
<dbReference type="Pfam" id="PF01478">
    <property type="entry name" value="Peptidase_A24"/>
    <property type="match status" value="1"/>
</dbReference>
<keyword evidence="4" id="KW-0997">Cell inner membrane</keyword>
<name>A0ABX2N0F9_9SPHN</name>
<feature type="transmembrane region" description="Helical" evidence="10">
    <location>
        <begin position="115"/>
        <end position="132"/>
    </location>
</feature>
<dbReference type="PRINTS" id="PR00864">
    <property type="entry name" value="PREPILNPTASE"/>
</dbReference>
<feature type="domain" description="Prepilin peptidase A24 N-terminal" evidence="12">
    <location>
        <begin position="1"/>
        <end position="79"/>
    </location>
</feature>
<proteinExistence type="inferred from homology"/>
<keyword evidence="5 9" id="KW-0812">Transmembrane</keyword>
<evidence type="ECO:0000256" key="1">
    <source>
        <dbReference type="ARBA" id="ARBA00004429"/>
    </source>
</evidence>
<evidence type="ECO:0000256" key="2">
    <source>
        <dbReference type="ARBA" id="ARBA00005801"/>
    </source>
</evidence>
<comment type="similarity">
    <text evidence="2 8">Belongs to the peptidase A24 family.</text>
</comment>
<keyword evidence="7 10" id="KW-0472">Membrane</keyword>
<evidence type="ECO:0000256" key="5">
    <source>
        <dbReference type="ARBA" id="ARBA00022692"/>
    </source>
</evidence>
<evidence type="ECO:0000256" key="6">
    <source>
        <dbReference type="ARBA" id="ARBA00022989"/>
    </source>
</evidence>
<dbReference type="EMBL" id="JABWMH010000001">
    <property type="protein sequence ID" value="NVD27194.1"/>
    <property type="molecule type" value="Genomic_DNA"/>
</dbReference>
<keyword evidence="9" id="KW-0645">Protease</keyword>
<evidence type="ECO:0000256" key="9">
    <source>
        <dbReference type="RuleBase" id="RU003794"/>
    </source>
</evidence>
<feature type="transmembrane region" description="Helical" evidence="10">
    <location>
        <begin position="78"/>
        <end position="103"/>
    </location>
</feature>
<comment type="subcellular location">
    <subcellularLocation>
        <location evidence="1">Cell inner membrane</location>
        <topology evidence="1">Multi-pass membrane protein</topology>
    </subcellularLocation>
    <subcellularLocation>
        <location evidence="9">Cell membrane</location>
        <topology evidence="9">Multi-pass membrane protein</topology>
    </subcellularLocation>
</comment>
<feature type="transmembrane region" description="Helical" evidence="10">
    <location>
        <begin position="139"/>
        <end position="159"/>
    </location>
</feature>
<feature type="transmembrane region" description="Helical" evidence="10">
    <location>
        <begin position="215"/>
        <end position="232"/>
    </location>
</feature>
<evidence type="ECO:0000313" key="13">
    <source>
        <dbReference type="EMBL" id="NVD27194.1"/>
    </source>
</evidence>
<comment type="caution">
    <text evidence="13">The sequence shown here is derived from an EMBL/GenBank/DDBJ whole genome shotgun (WGS) entry which is preliminary data.</text>
</comment>
<dbReference type="EC" id="3.4.23.43" evidence="9"/>
<comment type="catalytic activity">
    <reaction evidence="9">
        <text>Typically cleaves a -Gly-|-Phe- bond to release an N-terminal, basic peptide of 5-8 residues from type IV prepilin, and then N-methylates the new N-terminal amino group, the methyl donor being S-adenosyl-L-methionine.</text>
        <dbReference type="EC" id="3.4.23.43"/>
    </reaction>
</comment>
<dbReference type="Pfam" id="PF06750">
    <property type="entry name" value="A24_N_bact"/>
    <property type="match status" value="1"/>
</dbReference>
<keyword evidence="3" id="KW-1003">Cell membrane</keyword>
<keyword evidence="9" id="KW-0378">Hydrolase</keyword>
<dbReference type="InterPro" id="IPR010627">
    <property type="entry name" value="Prepilin_pept_A24_N"/>
</dbReference>